<keyword evidence="17" id="KW-1185">Reference proteome</keyword>
<evidence type="ECO:0000256" key="12">
    <source>
        <dbReference type="ARBA" id="ARBA00022989"/>
    </source>
</evidence>
<evidence type="ECO:0000256" key="4">
    <source>
        <dbReference type="ARBA" id="ARBA00005163"/>
    </source>
</evidence>
<reference evidence="16 17" key="1">
    <citation type="submission" date="2016-12" db="EMBL/GenBank/DDBJ databases">
        <title>Genome sequencing of Methylocaldum marinum.</title>
        <authorList>
            <person name="Takeuchi M."/>
            <person name="Kamagata Y."/>
            <person name="Hiraoka S."/>
            <person name="Oshima K."/>
            <person name="Hattori M."/>
            <person name="Iwasaki W."/>
        </authorList>
    </citation>
    <scope>NUCLEOTIDE SEQUENCE [LARGE SCALE GENOMIC DNA]</scope>
    <source>
        <strain evidence="16 17">S8</strain>
    </source>
</reference>
<keyword evidence="14 15" id="KW-0472">Membrane</keyword>
<proteinExistence type="predicted"/>
<feature type="transmembrane region" description="Helical" evidence="15">
    <location>
        <begin position="106"/>
        <end position="124"/>
    </location>
</feature>
<evidence type="ECO:0000256" key="15">
    <source>
        <dbReference type="SAM" id="Phobius"/>
    </source>
</evidence>
<dbReference type="GO" id="GO:0046872">
    <property type="term" value="F:metal ion binding"/>
    <property type="evidence" value="ECO:0007669"/>
    <property type="project" value="UniProtKB-KW"/>
</dbReference>
<dbReference type="CDD" id="cd03495">
    <property type="entry name" value="SQR_TypeC_SdhD_like"/>
    <property type="match status" value="1"/>
</dbReference>
<keyword evidence="12 15" id="KW-1133">Transmembrane helix</keyword>
<dbReference type="InterPro" id="IPR000701">
    <property type="entry name" value="SuccDH_FuR_B_TM-su"/>
</dbReference>
<keyword evidence="13" id="KW-0408">Iron</keyword>
<comment type="cofactor">
    <cofactor evidence="1">
        <name>heme</name>
        <dbReference type="ChEBI" id="CHEBI:30413"/>
    </cofactor>
</comment>
<evidence type="ECO:0000313" key="17">
    <source>
        <dbReference type="Proteomes" id="UP000266313"/>
    </source>
</evidence>
<evidence type="ECO:0000256" key="5">
    <source>
        <dbReference type="ARBA" id="ARBA00019425"/>
    </source>
</evidence>
<dbReference type="Pfam" id="PF01127">
    <property type="entry name" value="Sdh_cyt"/>
    <property type="match status" value="1"/>
</dbReference>
<dbReference type="AlphaFoldDB" id="A0A250KYP5"/>
<keyword evidence="11" id="KW-0249">Electron transport</keyword>
<organism evidence="16 17">
    <name type="scientific">Methylocaldum marinum</name>
    <dbReference type="NCBI Taxonomy" id="1432792"/>
    <lineage>
        <taxon>Bacteria</taxon>
        <taxon>Pseudomonadati</taxon>
        <taxon>Pseudomonadota</taxon>
        <taxon>Gammaproteobacteria</taxon>
        <taxon>Methylococcales</taxon>
        <taxon>Methylococcaceae</taxon>
        <taxon>Methylocaldum</taxon>
    </lineage>
</organism>
<evidence type="ECO:0000313" key="16">
    <source>
        <dbReference type="EMBL" id="BBA36755.1"/>
    </source>
</evidence>
<keyword evidence="6" id="KW-0813">Transport</keyword>
<dbReference type="KEGG" id="mmai:sS8_4832"/>
<evidence type="ECO:0000256" key="8">
    <source>
        <dbReference type="ARBA" id="ARBA00022617"/>
    </source>
</evidence>
<protein>
    <recommendedName>
        <fullName evidence="5">Succinate dehydrogenase hydrophobic membrane anchor subunit</fullName>
    </recommendedName>
</protein>
<evidence type="ECO:0000256" key="7">
    <source>
        <dbReference type="ARBA" id="ARBA00022532"/>
    </source>
</evidence>
<dbReference type="UniPathway" id="UPA00223"/>
<accession>A0A250KYP5</accession>
<comment type="subcellular location">
    <subcellularLocation>
        <location evidence="3">Membrane</location>
        <topology evidence="3">Multi-pass membrane protein</topology>
    </subcellularLocation>
</comment>
<dbReference type="OrthoDB" id="9809280at2"/>
<dbReference type="RefSeq" id="WP_119631874.1">
    <property type="nucleotide sequence ID" value="NZ_AP017928.1"/>
</dbReference>
<dbReference type="NCBIfam" id="TIGR02968">
    <property type="entry name" value="succ_dehyd_anc"/>
    <property type="match status" value="1"/>
</dbReference>
<keyword evidence="10" id="KW-0479">Metal-binding</keyword>
<evidence type="ECO:0000256" key="14">
    <source>
        <dbReference type="ARBA" id="ARBA00023136"/>
    </source>
</evidence>
<dbReference type="GO" id="GO:0020037">
    <property type="term" value="F:heme binding"/>
    <property type="evidence" value="ECO:0007669"/>
    <property type="project" value="InterPro"/>
</dbReference>
<keyword evidence="9 15" id="KW-0812">Transmembrane</keyword>
<dbReference type="InterPro" id="IPR014312">
    <property type="entry name" value="Succ_DH_anchor"/>
</dbReference>
<keyword evidence="8" id="KW-0349">Heme</keyword>
<comment type="function">
    <text evidence="2">Membrane-anchoring subunit of succinate dehydrogenase (SDH).</text>
</comment>
<comment type="pathway">
    <text evidence="4">Carbohydrate metabolism; tricarboxylic acid cycle.</text>
</comment>
<evidence type="ECO:0000256" key="6">
    <source>
        <dbReference type="ARBA" id="ARBA00022448"/>
    </source>
</evidence>
<dbReference type="Proteomes" id="UP000266313">
    <property type="component" value="Chromosome"/>
</dbReference>
<dbReference type="GO" id="GO:0016020">
    <property type="term" value="C:membrane"/>
    <property type="evidence" value="ECO:0007669"/>
    <property type="project" value="UniProtKB-SubCell"/>
</dbReference>
<keyword evidence="7" id="KW-0816">Tricarboxylic acid cycle</keyword>
<evidence type="ECO:0000256" key="13">
    <source>
        <dbReference type="ARBA" id="ARBA00023004"/>
    </source>
</evidence>
<evidence type="ECO:0000256" key="9">
    <source>
        <dbReference type="ARBA" id="ARBA00022692"/>
    </source>
</evidence>
<dbReference type="InterPro" id="IPR034804">
    <property type="entry name" value="SQR/QFR_C/D"/>
</dbReference>
<dbReference type="GO" id="GO:0006099">
    <property type="term" value="P:tricarboxylic acid cycle"/>
    <property type="evidence" value="ECO:0007669"/>
    <property type="project" value="UniProtKB-UniPathway"/>
</dbReference>
<dbReference type="SUPFAM" id="SSF81343">
    <property type="entry name" value="Fumarate reductase respiratory complex transmembrane subunits"/>
    <property type="match status" value="1"/>
</dbReference>
<sequence>MNYQSPLARARGLGSAKQGTHEWWRQRVTSIALIPLVFWLAPAVVSLPHADYEQVVRWIGTPWNSIFMLSFVILVFYHAMLGLQVVMEDYIHTEWLKMLSILGMKLVFSFLALASVYATLRIIFMG</sequence>
<name>A0A250KYP5_9GAMM</name>
<feature type="transmembrane region" description="Helical" evidence="15">
    <location>
        <begin position="28"/>
        <end position="45"/>
    </location>
</feature>
<dbReference type="EMBL" id="AP017928">
    <property type="protein sequence ID" value="BBA36755.1"/>
    <property type="molecule type" value="Genomic_DNA"/>
</dbReference>
<gene>
    <name evidence="16" type="ORF">sS8_4832</name>
</gene>
<evidence type="ECO:0000256" key="2">
    <source>
        <dbReference type="ARBA" id="ARBA00004050"/>
    </source>
</evidence>
<feature type="transmembrane region" description="Helical" evidence="15">
    <location>
        <begin position="65"/>
        <end position="86"/>
    </location>
</feature>
<dbReference type="Gene3D" id="1.20.1300.10">
    <property type="entry name" value="Fumarate reductase/succinate dehydrogenase, transmembrane subunit"/>
    <property type="match status" value="1"/>
</dbReference>
<evidence type="ECO:0000256" key="11">
    <source>
        <dbReference type="ARBA" id="ARBA00022982"/>
    </source>
</evidence>
<evidence type="ECO:0000256" key="1">
    <source>
        <dbReference type="ARBA" id="ARBA00001971"/>
    </source>
</evidence>
<evidence type="ECO:0000256" key="10">
    <source>
        <dbReference type="ARBA" id="ARBA00022723"/>
    </source>
</evidence>
<evidence type="ECO:0000256" key="3">
    <source>
        <dbReference type="ARBA" id="ARBA00004141"/>
    </source>
</evidence>